<dbReference type="PANTHER" id="PTHR46225">
    <property type="entry name" value="C3H4 TYPE ZINC FINGER PROTEIN"/>
    <property type="match status" value="1"/>
</dbReference>
<name>A0A8X8BY05_POPTO</name>
<dbReference type="EMBL" id="JAAWWB010002279">
    <property type="protein sequence ID" value="KAG6735319.1"/>
    <property type="molecule type" value="Genomic_DNA"/>
</dbReference>
<proteinExistence type="predicted"/>
<keyword evidence="2" id="KW-1133">Transmembrane helix</keyword>
<dbReference type="AlphaFoldDB" id="A0A8X8BY05"/>
<dbReference type="Gene3D" id="3.30.40.10">
    <property type="entry name" value="Zinc/RING finger domain, C3HC4 (zinc finger)"/>
    <property type="match status" value="1"/>
</dbReference>
<accession>A0A8X8BY05</accession>
<keyword evidence="1" id="KW-0862">Zinc</keyword>
<dbReference type="SMART" id="SM00184">
    <property type="entry name" value="RING"/>
    <property type="match status" value="1"/>
</dbReference>
<dbReference type="Proteomes" id="UP000886885">
    <property type="component" value="Unassembled WGS sequence"/>
</dbReference>
<reference evidence="4" key="1">
    <citation type="journal article" date="2020" name="bioRxiv">
        <title>Hybrid origin of Populus tomentosa Carr. identified through genome sequencing and phylogenomic analysis.</title>
        <authorList>
            <person name="An X."/>
            <person name="Gao K."/>
            <person name="Chen Z."/>
            <person name="Li J."/>
            <person name="Yang X."/>
            <person name="Yang X."/>
            <person name="Zhou J."/>
            <person name="Guo T."/>
            <person name="Zhao T."/>
            <person name="Huang S."/>
            <person name="Miao D."/>
            <person name="Khan W.U."/>
            <person name="Rao P."/>
            <person name="Ye M."/>
            <person name="Lei B."/>
            <person name="Liao W."/>
            <person name="Wang J."/>
            <person name="Ji L."/>
            <person name="Li Y."/>
            <person name="Guo B."/>
            <person name="Mustafa N.S."/>
            <person name="Li S."/>
            <person name="Yun Q."/>
            <person name="Keller S.R."/>
            <person name="Mao J."/>
            <person name="Zhang R."/>
            <person name="Strauss S.H."/>
        </authorList>
    </citation>
    <scope>NUCLEOTIDE SEQUENCE</scope>
    <source>
        <strain evidence="4">GM15</strain>
        <tissue evidence="4">Leaf</tissue>
    </source>
</reference>
<feature type="domain" description="RING-type" evidence="3">
    <location>
        <begin position="386"/>
        <end position="427"/>
    </location>
</feature>
<organism evidence="4 5">
    <name type="scientific">Populus tomentosa</name>
    <name type="common">Chinese white poplar</name>
    <dbReference type="NCBI Taxonomy" id="118781"/>
    <lineage>
        <taxon>Eukaryota</taxon>
        <taxon>Viridiplantae</taxon>
        <taxon>Streptophyta</taxon>
        <taxon>Embryophyta</taxon>
        <taxon>Tracheophyta</taxon>
        <taxon>Spermatophyta</taxon>
        <taxon>Magnoliopsida</taxon>
        <taxon>eudicotyledons</taxon>
        <taxon>Gunneridae</taxon>
        <taxon>Pentapetalae</taxon>
        <taxon>rosids</taxon>
        <taxon>fabids</taxon>
        <taxon>Malpighiales</taxon>
        <taxon>Salicaceae</taxon>
        <taxon>Saliceae</taxon>
        <taxon>Populus</taxon>
    </lineage>
</organism>
<dbReference type="InterPro" id="IPR001841">
    <property type="entry name" value="Znf_RING"/>
</dbReference>
<feature type="transmembrane region" description="Helical" evidence="2">
    <location>
        <begin position="197"/>
        <end position="215"/>
    </location>
</feature>
<dbReference type="PANTHER" id="PTHR46225:SF1">
    <property type="entry name" value="RING_U-BOX SUPERFAMILY PROTEIN"/>
    <property type="match status" value="1"/>
</dbReference>
<dbReference type="SUPFAM" id="SSF57850">
    <property type="entry name" value="RING/U-box"/>
    <property type="match status" value="1"/>
</dbReference>
<dbReference type="OrthoDB" id="8062037at2759"/>
<dbReference type="PROSITE" id="PS50089">
    <property type="entry name" value="ZF_RING_2"/>
    <property type="match status" value="1"/>
</dbReference>
<evidence type="ECO:0000313" key="5">
    <source>
        <dbReference type="Proteomes" id="UP000886885"/>
    </source>
</evidence>
<comment type="caution">
    <text evidence="4">The sequence shown here is derived from an EMBL/GenBank/DDBJ whole genome shotgun (WGS) entry which is preliminary data.</text>
</comment>
<evidence type="ECO:0000256" key="2">
    <source>
        <dbReference type="SAM" id="Phobius"/>
    </source>
</evidence>
<keyword evidence="1" id="KW-0479">Metal-binding</keyword>
<feature type="transmembrane region" description="Helical" evidence="2">
    <location>
        <begin position="164"/>
        <end position="185"/>
    </location>
</feature>
<keyword evidence="2" id="KW-0472">Membrane</keyword>
<keyword evidence="2" id="KW-0812">Transmembrane</keyword>
<evidence type="ECO:0000256" key="1">
    <source>
        <dbReference type="PROSITE-ProRule" id="PRU00175"/>
    </source>
</evidence>
<protein>
    <recommendedName>
        <fullName evidence="3">RING-type domain-containing protein</fullName>
    </recommendedName>
</protein>
<keyword evidence="1" id="KW-0863">Zinc-finger</keyword>
<sequence>MEVRVVLAFAVDSWSPSETPPSPSCHIHTPQPSLHFSLLYLSIYTSHLSVFGACGLPNSAVCSGANKIQVFGQTLPAGDFQCWNFLEFHVSTIHGILAASPAGEEHGTVSLRNRSARTPTSSLLVRTAMRISRARWFTFLRRVFHYQNGSRSNLGSNPFNTSTWMMLEFVALVIQISVTMFTLAISKAEKPVWPVRIWIIGYNIGCVLSLLLLYGRYRQINTTQGDGFGLPDLEQQRGSEESSLMSPRLNQLFLYGTSTTTLLAKEFAGGRDQYSSSFLSASREETVDAYPTQASVLPPRQDIFGQSTVLNFDAQVPDFTRALLCNMVCDGTVLGYNMNMGSAERGASDDQISSLPSWRYKAADSNSEFRNNADCNSTIASEDLECCICLAKYKDKEEVRKLPCSHMFHLKCVDQWLRIISCCPLCKQGLER</sequence>
<dbReference type="Pfam" id="PF13639">
    <property type="entry name" value="zf-RING_2"/>
    <property type="match status" value="1"/>
</dbReference>
<evidence type="ECO:0000313" key="4">
    <source>
        <dbReference type="EMBL" id="KAG6735319.1"/>
    </source>
</evidence>
<dbReference type="InterPro" id="IPR013083">
    <property type="entry name" value="Znf_RING/FYVE/PHD"/>
</dbReference>
<evidence type="ECO:0000259" key="3">
    <source>
        <dbReference type="PROSITE" id="PS50089"/>
    </source>
</evidence>
<gene>
    <name evidence="4" type="ORF">POTOM_062120</name>
</gene>
<dbReference type="GO" id="GO:0008270">
    <property type="term" value="F:zinc ion binding"/>
    <property type="evidence" value="ECO:0007669"/>
    <property type="project" value="UniProtKB-KW"/>
</dbReference>
<keyword evidence="5" id="KW-1185">Reference proteome</keyword>